<sequence length="340" mass="36088">MSVRIAIDVMGGDHGLVVTLAAAARFQEAHPGVTLLLVGDESQIRQELPQHGLREGDLLHVVHAPEVVLMDESPAVALRSKKKSSMRVAIDLVKDGAAQAAVSAGNTGALMATAKFVLKTLPGIDRPAICTALPSMTGHTHVLDLGANVECNAEHLFQFAVMGSVLVEAYDDNPEPKVGLLNVGAEAIKGNDTVKAAAALLEEGPINYIGFVEGDDIYRGVADVVVCDGFVGNVALKTSEGLAKMIAQFLREEFNRTWLSKAAAVCALPVLKRLKNRLDPGRYNGASLLGLQGIVIKSHGGADVQAFISALGVALREIEKDVPRRIDQRLGQLLNEKEMA</sequence>
<reference evidence="11 12" key="1">
    <citation type="submission" date="2016-06" db="EMBL/GenBank/DDBJ databases">
        <title>Insight into the functional genes involving in sulfur oxidation in Pearl River water.</title>
        <authorList>
            <person name="Luo J."/>
            <person name="Tan X."/>
            <person name="Lin W."/>
        </authorList>
    </citation>
    <scope>NUCLEOTIDE SEQUENCE [LARGE SCALE GENOMIC DNA]</scope>
    <source>
        <strain evidence="11 12">LS2</strain>
    </source>
</reference>
<comment type="subcellular location">
    <subcellularLocation>
        <location evidence="10">Cytoplasm</location>
    </subcellularLocation>
    <text evidence="10">Associated with the membrane possibly through PlsY.</text>
</comment>
<evidence type="ECO:0000313" key="11">
    <source>
        <dbReference type="EMBL" id="ANJ68497.1"/>
    </source>
</evidence>
<dbReference type="UniPathway" id="UPA00085"/>
<dbReference type="InterPro" id="IPR003664">
    <property type="entry name" value="FA_synthesis"/>
</dbReference>
<comment type="function">
    <text evidence="10">Catalyzes the reversible formation of acyl-phosphate (acyl-PO(4)) from acyl-[acyl-carrier-protein] (acyl-ACP). This enzyme utilizes acyl-ACP as fatty acyl donor, but not acyl-CoA.</text>
</comment>
<dbReference type="Pfam" id="PF02504">
    <property type="entry name" value="FA_synthesis"/>
    <property type="match status" value="1"/>
</dbReference>
<keyword evidence="11" id="KW-0012">Acyltransferase</keyword>
<evidence type="ECO:0000256" key="3">
    <source>
        <dbReference type="ARBA" id="ARBA00022516"/>
    </source>
</evidence>
<dbReference type="HAMAP" id="MF_00019">
    <property type="entry name" value="PlsX"/>
    <property type="match status" value="1"/>
</dbReference>
<dbReference type="SUPFAM" id="SSF53659">
    <property type="entry name" value="Isocitrate/Isopropylmalate dehydrogenase-like"/>
    <property type="match status" value="1"/>
</dbReference>
<dbReference type="PANTHER" id="PTHR30100:SF1">
    <property type="entry name" value="PHOSPHATE ACYLTRANSFERASE"/>
    <property type="match status" value="1"/>
</dbReference>
<organism evidence="11 12">
    <name type="scientific">Halothiobacillus diazotrophicus</name>
    <dbReference type="NCBI Taxonomy" id="1860122"/>
    <lineage>
        <taxon>Bacteria</taxon>
        <taxon>Pseudomonadati</taxon>
        <taxon>Pseudomonadota</taxon>
        <taxon>Gammaproteobacteria</taxon>
        <taxon>Chromatiales</taxon>
        <taxon>Halothiobacillaceae</taxon>
        <taxon>Halothiobacillus</taxon>
    </lineage>
</organism>
<keyword evidence="4 10" id="KW-0808">Transferase</keyword>
<dbReference type="PIRSF" id="PIRSF002465">
    <property type="entry name" value="Phsphlp_syn_PlsX"/>
    <property type="match status" value="1"/>
</dbReference>
<accession>A0A191ZKX8</accession>
<evidence type="ECO:0000256" key="5">
    <source>
        <dbReference type="ARBA" id="ARBA00023098"/>
    </source>
</evidence>
<gene>
    <name evidence="10" type="primary">plsX</name>
    <name evidence="11" type="ORF">A9404_12825</name>
</gene>
<comment type="catalytic activity">
    <reaction evidence="1 10">
        <text>a fatty acyl-[ACP] + phosphate = an acyl phosphate + holo-[ACP]</text>
        <dbReference type="Rhea" id="RHEA:42292"/>
        <dbReference type="Rhea" id="RHEA-COMP:9685"/>
        <dbReference type="Rhea" id="RHEA-COMP:14125"/>
        <dbReference type="ChEBI" id="CHEBI:43474"/>
        <dbReference type="ChEBI" id="CHEBI:59918"/>
        <dbReference type="ChEBI" id="CHEBI:64479"/>
        <dbReference type="ChEBI" id="CHEBI:138651"/>
        <dbReference type="EC" id="2.3.1.274"/>
    </reaction>
</comment>
<dbReference type="GO" id="GO:0008654">
    <property type="term" value="P:phospholipid biosynthetic process"/>
    <property type="evidence" value="ECO:0007669"/>
    <property type="project" value="UniProtKB-KW"/>
</dbReference>
<evidence type="ECO:0000256" key="2">
    <source>
        <dbReference type="ARBA" id="ARBA00022490"/>
    </source>
</evidence>
<comment type="pathway">
    <text evidence="10">Lipid metabolism; phospholipid metabolism.</text>
</comment>
<dbReference type="PANTHER" id="PTHR30100">
    <property type="entry name" value="FATTY ACID/PHOSPHOLIPID SYNTHESIS PROTEIN PLSX"/>
    <property type="match status" value="1"/>
</dbReference>
<dbReference type="STRING" id="1860122.A9404_12825"/>
<comment type="subunit">
    <text evidence="9 10">Homodimer. Probably interacts with PlsY.</text>
</comment>
<evidence type="ECO:0000256" key="7">
    <source>
        <dbReference type="ARBA" id="ARBA00023264"/>
    </source>
</evidence>
<keyword evidence="2 10" id="KW-0963">Cytoplasm</keyword>
<evidence type="ECO:0000256" key="10">
    <source>
        <dbReference type="HAMAP-Rule" id="MF_00019"/>
    </source>
</evidence>
<dbReference type="KEGG" id="haz:A9404_12825"/>
<protein>
    <recommendedName>
        <fullName evidence="8 10">Phosphate acyltransferase</fullName>
        <ecNumber evidence="8 10">2.3.1.274</ecNumber>
    </recommendedName>
    <alternativeName>
        <fullName evidence="10">Acyl-ACP phosphotransacylase</fullName>
    </alternativeName>
    <alternativeName>
        <fullName evidence="10">Acyl-[acyl-carrier-protein]--phosphate acyltransferase</fullName>
    </alternativeName>
    <alternativeName>
        <fullName evidence="10">Phosphate-acyl-ACP acyltransferase</fullName>
    </alternativeName>
</protein>
<keyword evidence="7 10" id="KW-1208">Phospholipid metabolism</keyword>
<dbReference type="Proteomes" id="UP000078596">
    <property type="component" value="Chromosome"/>
</dbReference>
<dbReference type="NCBIfam" id="TIGR00182">
    <property type="entry name" value="plsX"/>
    <property type="match status" value="1"/>
</dbReference>
<keyword evidence="5 10" id="KW-0443">Lipid metabolism</keyword>
<evidence type="ECO:0000256" key="1">
    <source>
        <dbReference type="ARBA" id="ARBA00001232"/>
    </source>
</evidence>
<keyword evidence="6 10" id="KW-0594">Phospholipid biosynthesis</keyword>
<dbReference type="GO" id="GO:0043811">
    <property type="term" value="F:phosphate:acyl-[acyl carrier protein] acyltransferase activity"/>
    <property type="evidence" value="ECO:0007669"/>
    <property type="project" value="UniProtKB-UniRule"/>
</dbReference>
<dbReference type="EC" id="2.3.1.274" evidence="8 10"/>
<evidence type="ECO:0000256" key="4">
    <source>
        <dbReference type="ARBA" id="ARBA00022679"/>
    </source>
</evidence>
<dbReference type="GO" id="GO:0005737">
    <property type="term" value="C:cytoplasm"/>
    <property type="evidence" value="ECO:0007669"/>
    <property type="project" value="UniProtKB-SubCell"/>
</dbReference>
<dbReference type="EMBL" id="CP016027">
    <property type="protein sequence ID" value="ANJ68497.1"/>
    <property type="molecule type" value="Genomic_DNA"/>
</dbReference>
<comment type="similarity">
    <text evidence="10">Belongs to the PlsX family.</text>
</comment>
<dbReference type="Gene3D" id="3.40.718.10">
    <property type="entry name" value="Isopropylmalate Dehydrogenase"/>
    <property type="match status" value="1"/>
</dbReference>
<evidence type="ECO:0000256" key="6">
    <source>
        <dbReference type="ARBA" id="ARBA00023209"/>
    </source>
</evidence>
<keyword evidence="3 10" id="KW-0444">Lipid biosynthesis</keyword>
<keyword evidence="12" id="KW-1185">Reference proteome</keyword>
<proteinExistence type="inferred from homology"/>
<name>A0A191ZKX8_9GAMM</name>
<dbReference type="OrthoDB" id="9806408at2"/>
<evidence type="ECO:0000256" key="9">
    <source>
        <dbReference type="ARBA" id="ARBA00046608"/>
    </source>
</evidence>
<evidence type="ECO:0000313" key="12">
    <source>
        <dbReference type="Proteomes" id="UP000078596"/>
    </source>
</evidence>
<dbReference type="AlphaFoldDB" id="A0A191ZKX8"/>
<dbReference type="GO" id="GO:0006633">
    <property type="term" value="P:fatty acid biosynthetic process"/>
    <property type="evidence" value="ECO:0007669"/>
    <property type="project" value="UniProtKB-UniRule"/>
</dbReference>
<dbReference type="InterPro" id="IPR012281">
    <property type="entry name" value="Phospholipid_synth_PlsX-like"/>
</dbReference>
<evidence type="ECO:0000256" key="8">
    <source>
        <dbReference type="ARBA" id="ARBA00024069"/>
    </source>
</evidence>